<name>A0ABY7VVM8_9BACT</name>
<dbReference type="InterPro" id="IPR020930">
    <property type="entry name" value="Ribosomal_uL5_bac-type"/>
</dbReference>
<comment type="similarity">
    <text evidence="1 4 5">Belongs to the universal ribosomal protein uL5 family.</text>
</comment>
<evidence type="ECO:0000256" key="5">
    <source>
        <dbReference type="RuleBase" id="RU003930"/>
    </source>
</evidence>
<protein>
    <recommendedName>
        <fullName evidence="4">Large ribosomal subunit protein uL5</fullName>
    </recommendedName>
</protein>
<keyword evidence="4" id="KW-0820">tRNA-binding</keyword>
<dbReference type="Gene3D" id="3.30.1440.10">
    <property type="match status" value="1"/>
</dbReference>
<evidence type="ECO:0000256" key="4">
    <source>
        <dbReference type="HAMAP-Rule" id="MF_01333"/>
    </source>
</evidence>
<dbReference type="PIRSF" id="PIRSF002161">
    <property type="entry name" value="Ribosomal_L5"/>
    <property type="match status" value="1"/>
</dbReference>
<comment type="function">
    <text evidence="4">This is 1 of the proteins that bind and probably mediate the attachment of the 5S RNA into the large ribosomal subunit, where it forms part of the central protuberance. In the 70S ribosome it contacts protein S13 of the 30S subunit (bridge B1b), connecting the 2 subunits; this bridge is implicated in subunit movement. Contacts the P site tRNA; the 5S rRNA and some of its associated proteins might help stabilize positioning of ribosome-bound tRNAs.</text>
</comment>
<dbReference type="InterPro" id="IPR002132">
    <property type="entry name" value="Ribosomal_uL5"/>
</dbReference>
<keyword evidence="4" id="KW-0699">rRNA-binding</keyword>
<gene>
    <name evidence="4 8" type="primary">rplE</name>
    <name evidence="8" type="ORF">PQO03_20965</name>
</gene>
<dbReference type="PANTHER" id="PTHR11994">
    <property type="entry name" value="60S RIBOSOMAL PROTEIN L11-RELATED"/>
    <property type="match status" value="1"/>
</dbReference>
<reference evidence="8 9" key="1">
    <citation type="submission" date="2023-02" db="EMBL/GenBank/DDBJ databases">
        <title>Genome sequence of Lentisphaera profundi SAORIC-696.</title>
        <authorList>
            <person name="Kim e."/>
            <person name="Cho J.-C."/>
            <person name="Choi A."/>
            <person name="Kang I."/>
        </authorList>
    </citation>
    <scope>NUCLEOTIDE SEQUENCE [LARGE SCALE GENOMIC DNA]</scope>
    <source>
        <strain evidence="8 9">SAORIC-696</strain>
    </source>
</reference>
<evidence type="ECO:0000313" key="8">
    <source>
        <dbReference type="EMBL" id="WDE98286.1"/>
    </source>
</evidence>
<dbReference type="GO" id="GO:0005840">
    <property type="term" value="C:ribosome"/>
    <property type="evidence" value="ECO:0007669"/>
    <property type="project" value="UniProtKB-KW"/>
</dbReference>
<dbReference type="InterPro" id="IPR031309">
    <property type="entry name" value="Ribosomal_uL5_C"/>
</dbReference>
<dbReference type="Proteomes" id="UP001214250">
    <property type="component" value="Chromosome 2"/>
</dbReference>
<evidence type="ECO:0000256" key="3">
    <source>
        <dbReference type="ARBA" id="ARBA00023274"/>
    </source>
</evidence>
<dbReference type="HAMAP" id="MF_01333_B">
    <property type="entry name" value="Ribosomal_uL5_B"/>
    <property type="match status" value="1"/>
</dbReference>
<keyword evidence="9" id="KW-1185">Reference proteome</keyword>
<comment type="subunit">
    <text evidence="4">Part of the 50S ribosomal subunit; part of the 5S rRNA/L5/L18/L25 subcomplex. Contacts the 5S rRNA and the P site tRNA. Forms a bridge to the 30S subunit in the 70S ribosome.</text>
</comment>
<keyword evidence="2 4" id="KW-0689">Ribosomal protein</keyword>
<dbReference type="InterPro" id="IPR020929">
    <property type="entry name" value="Ribosomal_uL5_CS"/>
</dbReference>
<dbReference type="InterPro" id="IPR031310">
    <property type="entry name" value="Ribosomal_uL5_N"/>
</dbReference>
<evidence type="ECO:0000259" key="6">
    <source>
        <dbReference type="Pfam" id="PF00281"/>
    </source>
</evidence>
<accession>A0ABY7VVM8</accession>
<dbReference type="NCBIfam" id="NF000585">
    <property type="entry name" value="PRK00010.1"/>
    <property type="match status" value="1"/>
</dbReference>
<dbReference type="InterPro" id="IPR022803">
    <property type="entry name" value="Ribosomal_uL5_dom_sf"/>
</dbReference>
<evidence type="ECO:0000259" key="7">
    <source>
        <dbReference type="Pfam" id="PF00673"/>
    </source>
</evidence>
<keyword evidence="3 4" id="KW-0687">Ribonucleoprotein</keyword>
<evidence type="ECO:0000313" key="9">
    <source>
        <dbReference type="Proteomes" id="UP001214250"/>
    </source>
</evidence>
<dbReference type="RefSeq" id="WP_274153160.1">
    <property type="nucleotide sequence ID" value="NZ_CP117812.1"/>
</dbReference>
<dbReference type="SUPFAM" id="SSF55282">
    <property type="entry name" value="RL5-like"/>
    <property type="match status" value="1"/>
</dbReference>
<feature type="domain" description="Large ribosomal subunit protein uL5 C-terminal" evidence="7">
    <location>
        <begin position="84"/>
        <end position="176"/>
    </location>
</feature>
<organism evidence="8 9">
    <name type="scientific">Lentisphaera profundi</name>
    <dbReference type="NCBI Taxonomy" id="1658616"/>
    <lineage>
        <taxon>Bacteria</taxon>
        <taxon>Pseudomonadati</taxon>
        <taxon>Lentisphaerota</taxon>
        <taxon>Lentisphaeria</taxon>
        <taxon>Lentisphaerales</taxon>
        <taxon>Lentisphaeraceae</taxon>
        <taxon>Lentisphaera</taxon>
    </lineage>
</organism>
<evidence type="ECO:0000256" key="2">
    <source>
        <dbReference type="ARBA" id="ARBA00022980"/>
    </source>
</evidence>
<evidence type="ECO:0000256" key="1">
    <source>
        <dbReference type="ARBA" id="ARBA00008553"/>
    </source>
</evidence>
<dbReference type="EMBL" id="CP117812">
    <property type="protein sequence ID" value="WDE98286.1"/>
    <property type="molecule type" value="Genomic_DNA"/>
</dbReference>
<dbReference type="Pfam" id="PF00281">
    <property type="entry name" value="Ribosomal_L5"/>
    <property type="match status" value="1"/>
</dbReference>
<dbReference type="PROSITE" id="PS00358">
    <property type="entry name" value="RIBOSOMAL_L5"/>
    <property type="match status" value="1"/>
</dbReference>
<feature type="domain" description="Large ribosomal subunit protein uL5 N-terminal" evidence="6">
    <location>
        <begin position="24"/>
        <end position="79"/>
    </location>
</feature>
<sequence>MTSMKEKYKTEVVAAMVKKFEYGNINMVPKLEKVILNCGIGTKQEREVLGEAVKLLTTITGQKAVETKAKKSIANFKLREGQAIGTKVTLRGQMMYEFLTRLIHNALPRVRDFRGVKATGFDGSGNYTMGINDQSIFTEIDLDKIKHAIGMNITVVTTAKSDEEGRELLALLGMPFSK</sequence>
<dbReference type="Pfam" id="PF00673">
    <property type="entry name" value="Ribosomal_L5_C"/>
    <property type="match status" value="1"/>
</dbReference>
<proteinExistence type="inferred from homology"/>
<keyword evidence="4" id="KW-0694">RNA-binding</keyword>